<feature type="chain" id="PRO_5007580563" evidence="1">
    <location>
        <begin position="23"/>
        <end position="440"/>
    </location>
</feature>
<keyword evidence="1" id="KW-0732">Signal</keyword>
<name>A0A151GHK5_DRECN</name>
<comment type="caution">
    <text evidence="2">The sequence shown here is derived from an EMBL/GenBank/DDBJ whole genome shotgun (WGS) entry which is preliminary data.</text>
</comment>
<dbReference type="GeneID" id="63716209"/>
<dbReference type="GO" id="GO:0008757">
    <property type="term" value="F:S-adenosylmethionine-dependent methyltransferase activity"/>
    <property type="evidence" value="ECO:0007669"/>
    <property type="project" value="InterPro"/>
</dbReference>
<sequence>MKASLRTAAWWFFALLSTLGWASKVAEANAHDAPQPFASVTEVHQILVSMQLAQNQSTGQRHEEERTRLLKSFDRRSGKWTTNHPRHRLLDALHGFLRYRTRQAGELTRLRNLYKGVSKSQRALLEHHLSYSSNFDKVERKLHRNQALCDAIVDSALLFYGLDFSDLASHAREREAAGHLAERTAVSQALKHIVRDWTAEGEHERNVTFSCMLRSLNQLFPTRQALAPVKILLPGAGLGRLGHEIHRLGGFEVTMNEWSMYMNVVYRYLEEHGRMHENTFSPFVDGWSHHAANEDMFRELHFPDTNVDPKSVLMVEGDFITAFSAQEGHYDVVLTYFFIDTARNLMSYFDTIKKVLRRGGYWINLGPLLYGTGPFVQLSLEEIIKVTEAMGFEYQETDETCGPLTFENATVRSMEAIYGFDKKALTKSSYNAQFWVAKRL</sequence>
<organism evidence="2 3">
    <name type="scientific">Drechmeria coniospora</name>
    <name type="common">Nematophagous fungus</name>
    <name type="synonym">Meria coniospora</name>
    <dbReference type="NCBI Taxonomy" id="98403"/>
    <lineage>
        <taxon>Eukaryota</taxon>
        <taxon>Fungi</taxon>
        <taxon>Dikarya</taxon>
        <taxon>Ascomycota</taxon>
        <taxon>Pezizomycotina</taxon>
        <taxon>Sordariomycetes</taxon>
        <taxon>Hypocreomycetidae</taxon>
        <taxon>Hypocreales</taxon>
        <taxon>Ophiocordycipitaceae</taxon>
        <taxon>Drechmeria</taxon>
    </lineage>
</organism>
<dbReference type="AlphaFoldDB" id="A0A151GHK5"/>
<dbReference type="PANTHER" id="PTHR12303:SF13">
    <property type="match status" value="1"/>
</dbReference>
<dbReference type="Gene3D" id="3.40.50.150">
    <property type="entry name" value="Vaccinia Virus protein VP39"/>
    <property type="match status" value="1"/>
</dbReference>
<protein>
    <submittedName>
        <fullName evidence="2">Uncharacterized protein</fullName>
    </submittedName>
</protein>
<dbReference type="Pfam" id="PF07942">
    <property type="entry name" value="CARME"/>
    <property type="match status" value="1"/>
</dbReference>
<dbReference type="SUPFAM" id="SSF53335">
    <property type="entry name" value="S-adenosyl-L-methionine-dependent methyltransferases"/>
    <property type="match status" value="1"/>
</dbReference>
<proteinExistence type="predicted"/>
<accession>A0A151GHK5</accession>
<dbReference type="OrthoDB" id="978at2759"/>
<dbReference type="InParanoid" id="A0A151GHK5"/>
<dbReference type="SMART" id="SM01296">
    <property type="entry name" value="N2227"/>
    <property type="match status" value="1"/>
</dbReference>
<dbReference type="EMBL" id="LAYC01000002">
    <property type="protein sequence ID" value="KYK56566.1"/>
    <property type="molecule type" value="Genomic_DNA"/>
</dbReference>
<dbReference type="InterPro" id="IPR029063">
    <property type="entry name" value="SAM-dependent_MTases_sf"/>
</dbReference>
<evidence type="ECO:0000313" key="3">
    <source>
        <dbReference type="Proteomes" id="UP000076580"/>
    </source>
</evidence>
<feature type="signal peptide" evidence="1">
    <location>
        <begin position="1"/>
        <end position="22"/>
    </location>
</feature>
<dbReference type="InterPro" id="IPR012901">
    <property type="entry name" value="CARME"/>
</dbReference>
<dbReference type="PANTHER" id="PTHR12303">
    <property type="entry name" value="CARNOSINE N-METHYLTRANSFERASE"/>
    <property type="match status" value="1"/>
</dbReference>
<dbReference type="CDD" id="cd02440">
    <property type="entry name" value="AdoMet_MTases"/>
    <property type="match status" value="1"/>
</dbReference>
<dbReference type="STRING" id="98403.A0A151GHK5"/>
<dbReference type="Proteomes" id="UP000076580">
    <property type="component" value="Chromosome 02"/>
</dbReference>
<keyword evidence="3" id="KW-1185">Reference proteome</keyword>
<evidence type="ECO:0000256" key="1">
    <source>
        <dbReference type="SAM" id="SignalP"/>
    </source>
</evidence>
<reference evidence="2 3" key="1">
    <citation type="journal article" date="2016" name="Sci. Rep.">
        <title>Insights into Adaptations to a Near-Obligate Nematode Endoparasitic Lifestyle from the Finished Genome of Drechmeria coniospora.</title>
        <authorList>
            <person name="Zhang L."/>
            <person name="Zhou Z."/>
            <person name="Guo Q."/>
            <person name="Fokkens L."/>
            <person name="Miskei M."/>
            <person name="Pocsi I."/>
            <person name="Zhang W."/>
            <person name="Chen M."/>
            <person name="Wang L."/>
            <person name="Sun Y."/>
            <person name="Donzelli B.G."/>
            <person name="Gibson D.M."/>
            <person name="Nelson D.R."/>
            <person name="Luo J.G."/>
            <person name="Rep M."/>
            <person name="Liu H."/>
            <person name="Yang S."/>
            <person name="Wang J."/>
            <person name="Krasnoff S.B."/>
            <person name="Xu Y."/>
            <person name="Molnar I."/>
            <person name="Lin M."/>
        </authorList>
    </citation>
    <scope>NUCLEOTIDE SEQUENCE [LARGE SCALE GENOMIC DNA]</scope>
    <source>
        <strain evidence="2 3">ARSEF 6962</strain>
    </source>
</reference>
<evidence type="ECO:0000313" key="2">
    <source>
        <dbReference type="EMBL" id="KYK56566.1"/>
    </source>
</evidence>
<gene>
    <name evidence="2" type="ORF">DCS_03566</name>
</gene>
<dbReference type="RefSeq" id="XP_040655918.1">
    <property type="nucleotide sequence ID" value="XM_040800885.1"/>
</dbReference>